<evidence type="ECO:0000313" key="1">
    <source>
        <dbReference type="EMBL" id="MCW7553644.1"/>
    </source>
</evidence>
<protein>
    <submittedName>
        <fullName evidence="1">Phage major tail tube protein</fullName>
    </submittedName>
</protein>
<proteinExistence type="predicted"/>
<reference evidence="1 2" key="1">
    <citation type="submission" date="2022-10" db="EMBL/GenBank/DDBJ databases">
        <title>High-quality genome sequences of two octocoral-associated bacteria, Endozoicomonas euniceicola EF212 and Endozoicomonas gorgoniicola PS125.</title>
        <authorList>
            <person name="Chiou Y.-J."/>
            <person name="Chen Y.-H."/>
        </authorList>
    </citation>
    <scope>NUCLEOTIDE SEQUENCE [LARGE SCALE GENOMIC DNA]</scope>
    <source>
        <strain evidence="1 2">PS125</strain>
    </source>
</reference>
<dbReference type="RefSeq" id="WP_262568462.1">
    <property type="nucleotide sequence ID" value="NZ_JAPFCC010000001.1"/>
</dbReference>
<name>A0ABT3MW84_9GAMM</name>
<dbReference type="Proteomes" id="UP001209854">
    <property type="component" value="Unassembled WGS sequence"/>
</dbReference>
<gene>
    <name evidence="1" type="ORF">NX722_13605</name>
</gene>
<evidence type="ECO:0000313" key="2">
    <source>
        <dbReference type="Proteomes" id="UP001209854"/>
    </source>
</evidence>
<dbReference type="InterPro" id="IPR006498">
    <property type="entry name" value="Tail_tube"/>
</dbReference>
<comment type="caution">
    <text evidence="1">The sequence shown here is derived from an EMBL/GenBank/DDBJ whole genome shotgun (WGS) entry which is preliminary data.</text>
</comment>
<dbReference type="EMBL" id="JAPFCC010000001">
    <property type="protein sequence ID" value="MCW7553644.1"/>
    <property type="molecule type" value="Genomic_DNA"/>
</dbReference>
<organism evidence="1 2">
    <name type="scientific">Endozoicomonas gorgoniicola</name>
    <dbReference type="NCBI Taxonomy" id="1234144"/>
    <lineage>
        <taxon>Bacteria</taxon>
        <taxon>Pseudomonadati</taxon>
        <taxon>Pseudomonadota</taxon>
        <taxon>Gammaproteobacteria</taxon>
        <taxon>Oceanospirillales</taxon>
        <taxon>Endozoicomonadaceae</taxon>
        <taxon>Endozoicomonas</taxon>
    </lineage>
</organism>
<keyword evidence="2" id="KW-1185">Reference proteome</keyword>
<sequence length="168" mass="18550">MAIPKVVVDYNWSADGVGKIGLCPKIKLPDFSKVMEEYQAGGMAAAIEIFMGMIELQTMTVTLAEPDPQVLKLFRFTNGEEKMFTFRSALAGRGASEGFVIRCQAQLKKFSMEDIERKKLSNCDFELSLVTYKLERNGEVIMDVDAEGGQLVIDGVDLRAGINDLIGN</sequence>
<dbReference type="Pfam" id="PF04985">
    <property type="entry name" value="Phage_tube"/>
    <property type="match status" value="1"/>
</dbReference>
<accession>A0ABT3MW84</accession>